<feature type="region of interest" description="Disordered" evidence="1">
    <location>
        <begin position="251"/>
        <end position="282"/>
    </location>
</feature>
<proteinExistence type="predicted"/>
<feature type="compositionally biased region" description="Polar residues" evidence="1">
    <location>
        <begin position="235"/>
        <end position="246"/>
    </location>
</feature>
<protein>
    <recommendedName>
        <fullName evidence="4">Variable surface protein Vir18</fullName>
    </recommendedName>
</protein>
<sequence length="434" mass="47653">MQRQRRPFNYISNAIRAFEERKCISEYSELKLEIEKEIDVFNKRTHTNFYQQWDKINKNITGKNNKIKNCVNKGYVSNDLYAVDTIKSFRERCLNRNAPTCSNSSPSQVRKSPELKISGAGDSCKTGKNCKEGIAAAKLETGKSQSRTSEEDRRTISSPRTYSKHQHQNNSLRQDRGDTNIVSQPQSRVAHSDSNVVPEVKEPEQINNGDSSLSNREEAQAQPLPVLETSKENTFETSPIDQPLQTVTTLESDTGATSQVRGSGENTPQSETPHDETDSANTTGLQSYVVAVAPRTDVDGQAVATNTRVPESAAEGVSLNQNHHQGDRISASTGNLSSANADLGTTIDNYTGRVTTDTESSPVKTACTEASSDQASGSETPCSNREDSELFNDNGNILDRLKDFFESIPNNERVIKTSAPIGIALLLGLLFNVN</sequence>
<gene>
    <name evidence="2" type="ORF">PVNG_06408</name>
</gene>
<reference evidence="2 3" key="1">
    <citation type="submission" date="2011-09" db="EMBL/GenBank/DDBJ databases">
        <title>The Genome Sequence of Plasmodium vivax North Korean.</title>
        <authorList>
            <consortium name="The Broad Institute Genome Sequencing Platform"/>
            <consortium name="The Broad Institute Genome Sequencing Center for Infectious Disease"/>
            <person name="Neafsey D."/>
            <person name="Carlton J."/>
            <person name="Barnwell J."/>
            <person name="Collins W."/>
            <person name="Escalante A."/>
            <person name="Mullikin J."/>
            <person name="Saul A."/>
            <person name="Guigo R."/>
            <person name="Camara F."/>
            <person name="Young S.K."/>
            <person name="Zeng Q."/>
            <person name="Gargeya S."/>
            <person name="Fitzgerald M."/>
            <person name="Haas B."/>
            <person name="Abouelleil A."/>
            <person name="Alvarado L."/>
            <person name="Arachchi H.M."/>
            <person name="Berlin A."/>
            <person name="Brown A."/>
            <person name="Chapman S.B."/>
            <person name="Chen Z."/>
            <person name="Dunbar C."/>
            <person name="Freedman E."/>
            <person name="Gearin G."/>
            <person name="Gellesch M."/>
            <person name="Goldberg J."/>
            <person name="Griggs A."/>
            <person name="Gujja S."/>
            <person name="Heiman D."/>
            <person name="Howarth C."/>
            <person name="Larson L."/>
            <person name="Lui A."/>
            <person name="MacDonald P.J.P."/>
            <person name="Montmayeur A."/>
            <person name="Murphy C."/>
            <person name="Neiman D."/>
            <person name="Pearson M."/>
            <person name="Priest M."/>
            <person name="Roberts A."/>
            <person name="Saif S."/>
            <person name="Shea T."/>
            <person name="Shenoy N."/>
            <person name="Sisk P."/>
            <person name="Stolte C."/>
            <person name="Sykes S."/>
            <person name="Wortman J."/>
            <person name="Nusbaum C."/>
            <person name="Birren B."/>
        </authorList>
    </citation>
    <scope>NUCLEOTIDE SEQUENCE [LARGE SCALE GENOMIC DNA]</scope>
    <source>
        <strain evidence="2 3">North Korean</strain>
    </source>
</reference>
<dbReference type="Proteomes" id="UP000053239">
    <property type="component" value="Unassembled WGS sequence"/>
</dbReference>
<feature type="region of interest" description="Disordered" evidence="1">
    <location>
        <begin position="138"/>
        <end position="221"/>
    </location>
</feature>
<feature type="region of interest" description="Disordered" evidence="1">
    <location>
        <begin position="227"/>
        <end position="246"/>
    </location>
</feature>
<evidence type="ECO:0000256" key="1">
    <source>
        <dbReference type="SAM" id="MobiDB-lite"/>
    </source>
</evidence>
<feature type="region of interest" description="Disordered" evidence="1">
    <location>
        <begin position="354"/>
        <end position="390"/>
    </location>
</feature>
<evidence type="ECO:0000313" key="3">
    <source>
        <dbReference type="Proteomes" id="UP000053239"/>
    </source>
</evidence>
<feature type="compositionally biased region" description="Polar residues" evidence="1">
    <location>
        <begin position="180"/>
        <end position="195"/>
    </location>
</feature>
<evidence type="ECO:0000313" key="2">
    <source>
        <dbReference type="EMBL" id="KNA01677.1"/>
    </source>
</evidence>
<dbReference type="EMBL" id="KQ235241">
    <property type="protein sequence ID" value="KNA01677.1"/>
    <property type="molecule type" value="Genomic_DNA"/>
</dbReference>
<evidence type="ECO:0008006" key="4">
    <source>
        <dbReference type="Google" id="ProtNLM"/>
    </source>
</evidence>
<feature type="compositionally biased region" description="Polar residues" evidence="1">
    <location>
        <begin position="205"/>
        <end position="214"/>
    </location>
</feature>
<name>A0A0J9U148_PLAVI</name>
<feature type="region of interest" description="Disordered" evidence="1">
    <location>
        <begin position="97"/>
        <end position="122"/>
    </location>
</feature>
<organism evidence="2 3">
    <name type="scientific">Plasmodium vivax North Korean</name>
    <dbReference type="NCBI Taxonomy" id="1035514"/>
    <lineage>
        <taxon>Eukaryota</taxon>
        <taxon>Sar</taxon>
        <taxon>Alveolata</taxon>
        <taxon>Apicomplexa</taxon>
        <taxon>Aconoidasida</taxon>
        <taxon>Haemosporida</taxon>
        <taxon>Plasmodiidae</taxon>
        <taxon>Plasmodium</taxon>
        <taxon>Plasmodium (Plasmodium)</taxon>
    </lineage>
</organism>
<feature type="compositionally biased region" description="Polar residues" evidence="1">
    <location>
        <begin position="354"/>
        <end position="383"/>
    </location>
</feature>
<feature type="compositionally biased region" description="Polar residues" evidence="1">
    <location>
        <begin position="251"/>
        <end position="271"/>
    </location>
</feature>
<dbReference type="AlphaFoldDB" id="A0A0J9U148"/>
<feature type="compositionally biased region" description="Polar residues" evidence="1">
    <location>
        <begin position="97"/>
        <end position="110"/>
    </location>
</feature>
<accession>A0A0J9U148</accession>